<dbReference type="OrthoDB" id="9966621at2"/>
<accession>A0A1M5FT68</accession>
<organism evidence="2 3">
    <name type="scientific">Cnuella takakiae</name>
    <dbReference type="NCBI Taxonomy" id="1302690"/>
    <lineage>
        <taxon>Bacteria</taxon>
        <taxon>Pseudomonadati</taxon>
        <taxon>Bacteroidota</taxon>
        <taxon>Chitinophagia</taxon>
        <taxon>Chitinophagales</taxon>
        <taxon>Chitinophagaceae</taxon>
        <taxon>Cnuella</taxon>
    </lineage>
</organism>
<keyword evidence="3" id="KW-1185">Reference proteome</keyword>
<dbReference type="RefSeq" id="WP_073045794.1">
    <property type="nucleotide sequence ID" value="NZ_FQUO01000014.1"/>
</dbReference>
<keyword evidence="1" id="KW-0732">Signal</keyword>
<name>A0A1M5FT68_9BACT</name>
<feature type="chain" id="PRO_5013110161" evidence="1">
    <location>
        <begin position="22"/>
        <end position="169"/>
    </location>
</feature>
<feature type="signal peptide" evidence="1">
    <location>
        <begin position="1"/>
        <end position="21"/>
    </location>
</feature>
<evidence type="ECO:0000313" key="2">
    <source>
        <dbReference type="EMBL" id="SHF94382.1"/>
    </source>
</evidence>
<dbReference type="Proteomes" id="UP000184368">
    <property type="component" value="Unassembled WGS sequence"/>
</dbReference>
<reference evidence="2 3" key="1">
    <citation type="submission" date="2016-11" db="EMBL/GenBank/DDBJ databases">
        <authorList>
            <person name="Jaros S."/>
            <person name="Januszkiewicz K."/>
            <person name="Wedrychowicz H."/>
        </authorList>
    </citation>
    <scope>NUCLEOTIDE SEQUENCE [LARGE SCALE GENOMIC DNA]</scope>
    <source>
        <strain evidence="2 3">DSM 26897</strain>
    </source>
</reference>
<proteinExistence type="predicted"/>
<dbReference type="EMBL" id="FQUO01000014">
    <property type="protein sequence ID" value="SHF94382.1"/>
    <property type="molecule type" value="Genomic_DNA"/>
</dbReference>
<dbReference type="AlphaFoldDB" id="A0A1M5FT68"/>
<evidence type="ECO:0000256" key="1">
    <source>
        <dbReference type="SAM" id="SignalP"/>
    </source>
</evidence>
<dbReference type="STRING" id="1302690.BUE76_18540"/>
<gene>
    <name evidence="2" type="ORF">SAMN05444008_114137</name>
</gene>
<evidence type="ECO:0000313" key="3">
    <source>
        <dbReference type="Proteomes" id="UP000184368"/>
    </source>
</evidence>
<protein>
    <submittedName>
        <fullName evidence="2">Uncharacterized protein</fullName>
    </submittedName>
</protein>
<sequence length="169" mass="19386">MRLTFRYIILLTMLLCKGAYAAAQGEFSPSRNDTTYTLAGDTLFTNQDFRVFIGQPIIIGKASGERGWYNTISFKSGASWPLVLMKEAELRQDQEYQLDPSVREKDKVRDYLSSGDTLIVTKIKRLGSKRFGNYWYMVNMGHKKGLFSLNFKCDLINAVRFGEVTLPKW</sequence>